<evidence type="ECO:0000313" key="3">
    <source>
        <dbReference type="Proteomes" id="UP000254209"/>
    </source>
</evidence>
<dbReference type="GO" id="GO:0005524">
    <property type="term" value="F:ATP binding"/>
    <property type="evidence" value="ECO:0007669"/>
    <property type="project" value="InterPro"/>
</dbReference>
<dbReference type="EMBL" id="UFSO01000002">
    <property type="protein sequence ID" value="SSY70822.1"/>
    <property type="molecule type" value="Genomic_DNA"/>
</dbReference>
<evidence type="ECO:0000259" key="1">
    <source>
        <dbReference type="SMART" id="SM00487"/>
    </source>
</evidence>
<dbReference type="PANTHER" id="PTHR47396">
    <property type="entry name" value="TYPE I RESTRICTION ENZYME ECOKI R PROTEIN"/>
    <property type="match status" value="1"/>
</dbReference>
<dbReference type="AlphaFoldDB" id="A0A376BM31"/>
<gene>
    <name evidence="2" type="ORF">NCTC10283_00936</name>
</gene>
<dbReference type="SUPFAM" id="SSF52540">
    <property type="entry name" value="P-loop containing nucleoside triphosphate hydrolases"/>
    <property type="match status" value="2"/>
</dbReference>
<dbReference type="InterPro" id="IPR050742">
    <property type="entry name" value="Helicase_Restrict-Modif_Enz"/>
</dbReference>
<dbReference type="GO" id="GO:0005829">
    <property type="term" value="C:cytosol"/>
    <property type="evidence" value="ECO:0007669"/>
    <property type="project" value="TreeGrafter"/>
</dbReference>
<protein>
    <submittedName>
        <fullName evidence="2">Type III restriction-modification system StyLTI enzyme res</fullName>
    </submittedName>
</protein>
<feature type="domain" description="Helicase ATP-binding" evidence="1">
    <location>
        <begin position="16"/>
        <end position="280"/>
    </location>
</feature>
<accession>A0A376BM31</accession>
<name>A0A376BM31_9NEIS</name>
<dbReference type="GO" id="GO:0003677">
    <property type="term" value="F:DNA binding"/>
    <property type="evidence" value="ECO:0007669"/>
    <property type="project" value="InterPro"/>
</dbReference>
<dbReference type="InterPro" id="IPR006935">
    <property type="entry name" value="Helicase/UvrB_N"/>
</dbReference>
<dbReference type="REBASE" id="378041">
    <property type="entry name" value="Acr10283IIP"/>
</dbReference>
<dbReference type="STRING" id="1120980.GCA_000745955_01818"/>
<organism evidence="2 3">
    <name type="scientific">Alysiella crassa</name>
    <dbReference type="NCBI Taxonomy" id="153491"/>
    <lineage>
        <taxon>Bacteria</taxon>
        <taxon>Pseudomonadati</taxon>
        <taxon>Pseudomonadota</taxon>
        <taxon>Betaproteobacteria</taxon>
        <taxon>Neisseriales</taxon>
        <taxon>Neisseriaceae</taxon>
        <taxon>Alysiella</taxon>
    </lineage>
</organism>
<dbReference type="GO" id="GO:0016787">
    <property type="term" value="F:hydrolase activity"/>
    <property type="evidence" value="ECO:0007669"/>
    <property type="project" value="InterPro"/>
</dbReference>
<dbReference type="InterPro" id="IPR027417">
    <property type="entry name" value="P-loop_NTPase"/>
</dbReference>
<dbReference type="RefSeq" id="WP_211249438.1">
    <property type="nucleotide sequence ID" value="NZ_CP091519.2"/>
</dbReference>
<sequence length="888" mass="101093">MQLKQYQQDALGKLSEFLALSRDMQPENAFAQMLPDMRYKNPDNQWSIPYVCVRIPTGGGKTLLAAHSVARAANDYLDCERPVVLWLVPSKTIKAQTVDALNKRTHAYRAALDSAFNREVLVLDAEQFTQIKPQDWGNKTIVIVSTIQNFRVDDTSGRKIYAHHEDLENHFCRLPENVLHNLEKIGEQDLSENGLTQQNLGKVKCSFANLLAAYRPLVIVDEAHNARTALTFATLRRVNPSAIVEFTATPNEDKHHGSNIIYHVGAAALKAEQMIKLPIYVQDHSTRSWEEIVDRAVLQRADLAAKAQHEADYIRPIVLFQAENKNGEVTVEKLRDYLSGSLNIAPEKIAVVTGTQRELDGIDILSPTCPIEFVITVEALKEGWDCPFAYVFCSLQNVHSAKDAEQLLGRVLRMPYAKKRTVEDLNWAYAHLLSPQFGQAAASLTDKLVNMGFNHLDIAQILRNDLAQQADLFDDDLPHLPKASSQTISVFELNSVPDVAVLPENQRAQITLTTQNHETAIVQISGSITPETEKWLLQHSPNGKKREALKTQIAVHNQKIELAKSPSERGEIFPQLPQMCVHHQGELALFESKSLLNLLGWNINDYPAELDFQAACNHLQFSIDVDDTTVFYQQAERSLQIQDRFLDVSQNDLLNWLDRKIVHDDTPRSQMLPFLRRIVDNLLSKPNLQLADLLQNKFALARAIENLMNRYREQAMSQGYQQTLFDEQAQVQACLDAQFCYTFTPENYVPQQPFYAGKYRFNKHFFPEIENLKDKGEEFDCAQIIDTLPEIQYWIRNPDLSGRGFWLPLSGVRNNRFFPDFICQLHDGRILLIEYKGEQLASNDDSKEKRLIGEYWAKMSGGKCLFAMIVKQDERGRDMRQQILAVIS</sequence>
<dbReference type="CDD" id="cd18785">
    <property type="entry name" value="SF2_C"/>
    <property type="match status" value="1"/>
</dbReference>
<reference evidence="2 3" key="1">
    <citation type="submission" date="2018-06" db="EMBL/GenBank/DDBJ databases">
        <authorList>
            <consortium name="Pathogen Informatics"/>
            <person name="Doyle S."/>
        </authorList>
    </citation>
    <scope>NUCLEOTIDE SEQUENCE [LARGE SCALE GENOMIC DNA]</scope>
    <source>
        <strain evidence="2 3">NCTC10283</strain>
    </source>
</reference>
<evidence type="ECO:0000313" key="2">
    <source>
        <dbReference type="EMBL" id="SSY70822.1"/>
    </source>
</evidence>
<dbReference type="Proteomes" id="UP000254209">
    <property type="component" value="Unassembled WGS sequence"/>
</dbReference>
<dbReference type="Gene3D" id="3.40.50.300">
    <property type="entry name" value="P-loop containing nucleotide triphosphate hydrolases"/>
    <property type="match status" value="2"/>
</dbReference>
<keyword evidence="3" id="KW-1185">Reference proteome</keyword>
<dbReference type="PANTHER" id="PTHR47396:SF1">
    <property type="entry name" value="ATP-DEPENDENT HELICASE IRC3-RELATED"/>
    <property type="match status" value="1"/>
</dbReference>
<dbReference type="SMART" id="SM00487">
    <property type="entry name" value="DEXDc"/>
    <property type="match status" value="1"/>
</dbReference>
<dbReference type="Pfam" id="PF04851">
    <property type="entry name" value="ResIII"/>
    <property type="match status" value="1"/>
</dbReference>
<dbReference type="InterPro" id="IPR014001">
    <property type="entry name" value="Helicase_ATP-bd"/>
</dbReference>
<proteinExistence type="predicted"/>